<gene>
    <name evidence="3" type="ORF">SPPG_01471</name>
</gene>
<feature type="transmembrane region" description="Helical" evidence="2">
    <location>
        <begin position="256"/>
        <end position="285"/>
    </location>
</feature>
<dbReference type="GeneID" id="27685131"/>
<accession>A0A0L0HT21</accession>
<feature type="compositionally biased region" description="Polar residues" evidence="1">
    <location>
        <begin position="320"/>
        <end position="329"/>
    </location>
</feature>
<feature type="region of interest" description="Disordered" evidence="1">
    <location>
        <begin position="305"/>
        <end position="337"/>
    </location>
</feature>
<name>A0A0L0HT21_SPIPD</name>
<dbReference type="VEuPathDB" id="FungiDB:SPPG_01471"/>
<protein>
    <submittedName>
        <fullName evidence="3">Uncharacterized protein</fullName>
    </submittedName>
</protein>
<proteinExistence type="predicted"/>
<evidence type="ECO:0000256" key="1">
    <source>
        <dbReference type="SAM" id="MobiDB-lite"/>
    </source>
</evidence>
<evidence type="ECO:0000313" key="4">
    <source>
        <dbReference type="Proteomes" id="UP000053201"/>
    </source>
</evidence>
<feature type="transmembrane region" description="Helical" evidence="2">
    <location>
        <begin position="222"/>
        <end position="250"/>
    </location>
</feature>
<feature type="transmembrane region" description="Helical" evidence="2">
    <location>
        <begin position="133"/>
        <end position="157"/>
    </location>
</feature>
<dbReference type="EMBL" id="KQ257451">
    <property type="protein sequence ID" value="KND04024.1"/>
    <property type="molecule type" value="Genomic_DNA"/>
</dbReference>
<keyword evidence="2" id="KW-1133">Transmembrane helix</keyword>
<keyword evidence="2" id="KW-0472">Membrane</keyword>
<feature type="transmembrane region" description="Helical" evidence="2">
    <location>
        <begin position="21"/>
        <end position="45"/>
    </location>
</feature>
<feature type="transmembrane region" description="Helical" evidence="2">
    <location>
        <begin position="180"/>
        <end position="202"/>
    </location>
</feature>
<feature type="transmembrane region" description="Helical" evidence="2">
    <location>
        <begin position="89"/>
        <end position="112"/>
    </location>
</feature>
<dbReference type="InParanoid" id="A0A0L0HT21"/>
<dbReference type="AlphaFoldDB" id="A0A0L0HT21"/>
<keyword evidence="2" id="KW-0812">Transmembrane</keyword>
<dbReference type="RefSeq" id="XP_016612063.1">
    <property type="nucleotide sequence ID" value="XM_016749789.1"/>
</dbReference>
<dbReference type="Proteomes" id="UP000053201">
    <property type="component" value="Unassembled WGS sequence"/>
</dbReference>
<dbReference type="OrthoDB" id="10286049at2759"/>
<organism evidence="3 4">
    <name type="scientific">Spizellomyces punctatus (strain DAOM BR117)</name>
    <dbReference type="NCBI Taxonomy" id="645134"/>
    <lineage>
        <taxon>Eukaryota</taxon>
        <taxon>Fungi</taxon>
        <taxon>Fungi incertae sedis</taxon>
        <taxon>Chytridiomycota</taxon>
        <taxon>Chytridiomycota incertae sedis</taxon>
        <taxon>Chytridiomycetes</taxon>
        <taxon>Spizellomycetales</taxon>
        <taxon>Spizellomycetaceae</taxon>
        <taxon>Spizellomyces</taxon>
    </lineage>
</organism>
<evidence type="ECO:0000256" key="2">
    <source>
        <dbReference type="SAM" id="Phobius"/>
    </source>
</evidence>
<feature type="transmembrane region" description="Helical" evidence="2">
    <location>
        <begin position="57"/>
        <end position="77"/>
    </location>
</feature>
<sequence>MDSSTPCELQFLVTNCRDERAMFPIIAISFAFYIMQLGLLGYLIWAHLKELSPPFRVFAVGWTTHTVSRLVYLPLLISGTPFGAHMSEMADLGCVTALCVIVEYVSAVSKALPLSDFVMPRRWQLAVETFRKGWVRVVLFLVLFTPNTVLAIISGLTDDPYKYQDRMGGVFWARITKANYLVSLTITFVVTVVISLATYSIIKEAQSKSHHDPARFGKLATLIWMVLWFSAVSAFLVFAFIVLIAIYAFVDFRNNLAGMVIMGIFWHIFLPLFYNFAFLAAIAYYHSDRLRELVFRVSAKDGTVASRTGKTSGKKHGDTGRNTGPTEGTSLAGPTVESTAGVSASKLVYVPGTGVYLPSKSPLVTYANP</sequence>
<reference evidence="3 4" key="1">
    <citation type="submission" date="2009-08" db="EMBL/GenBank/DDBJ databases">
        <title>The Genome Sequence of Spizellomyces punctatus strain DAOM BR117.</title>
        <authorList>
            <consortium name="The Broad Institute Genome Sequencing Platform"/>
            <person name="Russ C."/>
            <person name="Cuomo C."/>
            <person name="Shea T."/>
            <person name="Young S.K."/>
            <person name="Zeng Q."/>
            <person name="Koehrsen M."/>
            <person name="Haas B."/>
            <person name="Borodovsky M."/>
            <person name="Guigo R."/>
            <person name="Alvarado L."/>
            <person name="Berlin A."/>
            <person name="Bochicchio J."/>
            <person name="Borenstein D."/>
            <person name="Chapman S."/>
            <person name="Chen Z."/>
            <person name="Engels R."/>
            <person name="Freedman E."/>
            <person name="Gellesch M."/>
            <person name="Goldberg J."/>
            <person name="Griggs A."/>
            <person name="Gujja S."/>
            <person name="Heiman D."/>
            <person name="Hepburn T."/>
            <person name="Howarth C."/>
            <person name="Jen D."/>
            <person name="Larson L."/>
            <person name="Lewis B."/>
            <person name="Mehta T."/>
            <person name="Park D."/>
            <person name="Pearson M."/>
            <person name="Roberts A."/>
            <person name="Saif S."/>
            <person name="Shenoy N."/>
            <person name="Sisk P."/>
            <person name="Stolte C."/>
            <person name="Sykes S."/>
            <person name="Thomson T."/>
            <person name="Walk T."/>
            <person name="White J."/>
            <person name="Yandava C."/>
            <person name="Burger G."/>
            <person name="Gray M.W."/>
            <person name="Holland P.W.H."/>
            <person name="King N."/>
            <person name="Lang F.B.F."/>
            <person name="Roger A.J."/>
            <person name="Ruiz-Trillo I."/>
            <person name="Lander E."/>
            <person name="Nusbaum C."/>
        </authorList>
    </citation>
    <scope>NUCLEOTIDE SEQUENCE [LARGE SCALE GENOMIC DNA]</scope>
    <source>
        <strain evidence="3 4">DAOM BR117</strain>
    </source>
</reference>
<evidence type="ECO:0000313" key="3">
    <source>
        <dbReference type="EMBL" id="KND04024.1"/>
    </source>
</evidence>
<keyword evidence="4" id="KW-1185">Reference proteome</keyword>